<accession>A0ABN2Y1Y3</accession>
<reference evidence="1 2" key="1">
    <citation type="journal article" date="2019" name="Int. J. Syst. Evol. Microbiol.">
        <title>The Global Catalogue of Microorganisms (GCM) 10K type strain sequencing project: providing services to taxonomists for standard genome sequencing and annotation.</title>
        <authorList>
            <consortium name="The Broad Institute Genomics Platform"/>
            <consortium name="The Broad Institute Genome Sequencing Center for Infectious Disease"/>
            <person name="Wu L."/>
            <person name="Ma J."/>
        </authorList>
    </citation>
    <scope>NUCLEOTIDE SEQUENCE [LARGE SCALE GENOMIC DNA]</scope>
    <source>
        <strain evidence="1 2">JCM 15914</strain>
    </source>
</reference>
<proteinExistence type="predicted"/>
<sequence length="361" mass="40707">MSNVEDAKRRVSRFRDELRSYYKDDSGAINFIAGALNEEQRVYVSDYLIDLVQTIDNTLGDMRKTLVEYSRARDNEEFQMKNRLRAESSVGTPQEHSESEVRFRFHRETFENSYFFKFGGVIDLLAACLIVSSGVSKDVRTVSHADLTAGGRIDQMAKGARNSLGLSEDPEVRASQLSILHSMRPLTSGEENRNWFPWLSHYRNRIVHRAQGVEFTIVRNGAVKGAYDILRLPGKYPEEGMISGFARPDGIRATSVHEDMRDVMNVSFSRLCDVVIATIDACSPFCGRRSAGEINITQQAGQWPTEASYDYEFNGFSPDESIKRSLKKADTIVAHGSLLERMEAASALIKRKAYPDSGHEH</sequence>
<dbReference type="Proteomes" id="UP001500166">
    <property type="component" value="Unassembled WGS sequence"/>
</dbReference>
<evidence type="ECO:0000313" key="2">
    <source>
        <dbReference type="Proteomes" id="UP001500166"/>
    </source>
</evidence>
<gene>
    <name evidence="1" type="ORF">GCM10009824_21440</name>
</gene>
<name>A0ABN2Y1Y3_9MICC</name>
<dbReference type="EMBL" id="BAAAQA010000022">
    <property type="protein sequence ID" value="GAA2120076.1"/>
    <property type="molecule type" value="Genomic_DNA"/>
</dbReference>
<dbReference type="RefSeq" id="WP_344225029.1">
    <property type="nucleotide sequence ID" value="NZ_BAAAQA010000022.1"/>
</dbReference>
<evidence type="ECO:0000313" key="1">
    <source>
        <dbReference type="EMBL" id="GAA2120076.1"/>
    </source>
</evidence>
<protein>
    <submittedName>
        <fullName evidence="1">Uncharacterized protein</fullName>
    </submittedName>
</protein>
<keyword evidence="2" id="KW-1185">Reference proteome</keyword>
<comment type="caution">
    <text evidence="1">The sequence shown here is derived from an EMBL/GenBank/DDBJ whole genome shotgun (WGS) entry which is preliminary data.</text>
</comment>
<organism evidence="1 2">
    <name type="scientific">Kocuria atrinae</name>
    <dbReference type="NCBI Taxonomy" id="592377"/>
    <lineage>
        <taxon>Bacteria</taxon>
        <taxon>Bacillati</taxon>
        <taxon>Actinomycetota</taxon>
        <taxon>Actinomycetes</taxon>
        <taxon>Micrococcales</taxon>
        <taxon>Micrococcaceae</taxon>
        <taxon>Kocuria</taxon>
    </lineage>
</organism>